<comment type="caution">
    <text evidence="2">The sequence shown here is derived from an EMBL/GenBank/DDBJ whole genome shotgun (WGS) entry which is preliminary data.</text>
</comment>
<evidence type="ECO:0000256" key="1">
    <source>
        <dbReference type="SAM" id="MobiDB-lite"/>
    </source>
</evidence>
<sequence>MDDEASGLIPWACFAFPPARVAYGVRWTCGAHGAGVTSSPSQTLERSSTPPPLDLLPSDFSASLSSHLPRSATPWPRLPLTPAPSPFPLSRASDPDLLLPTSASGLSPTQRTPSSILGVAPSLDSISIPTPVGAADCPPCPPAQNLLVPDGFFFDPMNMDGSSAHSYPVDAFVCRTPSSVAPFRADECGGTKEHSNLHICSKGLSLPSTRQPSGRFEKHEIPIAGSGKVASPILDMVTHCSSIPLPADDPMHPEISTSNTLSNPIDPASSSQGVSWASVVEKRTIGAPGFYRWLKPLIAELNLIVSDAGLLPPFCFGWGWCLACFSRADAEMML</sequence>
<feature type="compositionally biased region" description="Polar residues" evidence="1">
    <location>
        <begin position="36"/>
        <end position="46"/>
    </location>
</feature>
<protein>
    <submittedName>
        <fullName evidence="2">Uncharacterized protein</fullName>
    </submittedName>
</protein>
<reference evidence="2" key="1">
    <citation type="submission" date="2023-05" db="EMBL/GenBank/DDBJ databases">
        <title>Nepenthes gracilis genome sequencing.</title>
        <authorList>
            <person name="Fukushima K."/>
        </authorList>
    </citation>
    <scope>NUCLEOTIDE SEQUENCE</scope>
    <source>
        <strain evidence="2">SING2019-196</strain>
    </source>
</reference>
<feature type="compositionally biased region" description="Polar residues" evidence="1">
    <location>
        <begin position="101"/>
        <end position="115"/>
    </location>
</feature>
<evidence type="ECO:0000313" key="2">
    <source>
        <dbReference type="EMBL" id="GMH19601.1"/>
    </source>
</evidence>
<keyword evidence="3" id="KW-1185">Reference proteome</keyword>
<gene>
    <name evidence="2" type="ORF">Nepgr_021442</name>
</gene>
<organism evidence="2 3">
    <name type="scientific">Nepenthes gracilis</name>
    <name type="common">Slender pitcher plant</name>
    <dbReference type="NCBI Taxonomy" id="150966"/>
    <lineage>
        <taxon>Eukaryota</taxon>
        <taxon>Viridiplantae</taxon>
        <taxon>Streptophyta</taxon>
        <taxon>Embryophyta</taxon>
        <taxon>Tracheophyta</taxon>
        <taxon>Spermatophyta</taxon>
        <taxon>Magnoliopsida</taxon>
        <taxon>eudicotyledons</taxon>
        <taxon>Gunneridae</taxon>
        <taxon>Pentapetalae</taxon>
        <taxon>Caryophyllales</taxon>
        <taxon>Nepenthaceae</taxon>
        <taxon>Nepenthes</taxon>
    </lineage>
</organism>
<name>A0AAD3SZ29_NEPGR</name>
<feature type="region of interest" description="Disordered" evidence="1">
    <location>
        <begin position="89"/>
        <end position="117"/>
    </location>
</feature>
<evidence type="ECO:0000313" key="3">
    <source>
        <dbReference type="Proteomes" id="UP001279734"/>
    </source>
</evidence>
<dbReference type="Proteomes" id="UP001279734">
    <property type="component" value="Unassembled WGS sequence"/>
</dbReference>
<feature type="region of interest" description="Disordered" evidence="1">
    <location>
        <begin position="34"/>
        <end position="56"/>
    </location>
</feature>
<dbReference type="AlphaFoldDB" id="A0AAD3SZ29"/>
<accession>A0AAD3SZ29</accession>
<dbReference type="EMBL" id="BSYO01000021">
    <property type="protein sequence ID" value="GMH19601.1"/>
    <property type="molecule type" value="Genomic_DNA"/>
</dbReference>
<proteinExistence type="predicted"/>